<proteinExistence type="predicted"/>
<keyword evidence="3" id="KW-1185">Reference proteome</keyword>
<name>M7S651_EUTLA</name>
<feature type="region of interest" description="Disordered" evidence="1">
    <location>
        <begin position="25"/>
        <end position="64"/>
    </location>
</feature>
<accession>M7S651</accession>
<reference evidence="3" key="1">
    <citation type="journal article" date="2013" name="Genome Announc.">
        <title>Draft genome sequence of the grapevine dieback fungus Eutypa lata UCR-EL1.</title>
        <authorList>
            <person name="Blanco-Ulate B."/>
            <person name="Rolshausen P.E."/>
            <person name="Cantu D."/>
        </authorList>
    </citation>
    <scope>NUCLEOTIDE SEQUENCE [LARGE SCALE GENOMIC DNA]</scope>
    <source>
        <strain evidence="3">UCR-EL1</strain>
    </source>
</reference>
<protein>
    <submittedName>
        <fullName evidence="2">Uncharacterized protein</fullName>
    </submittedName>
</protein>
<organism evidence="2 3">
    <name type="scientific">Eutypa lata (strain UCR-EL1)</name>
    <name type="common">Grapevine dieback disease fungus</name>
    <name type="synonym">Eutypa armeniacae</name>
    <dbReference type="NCBI Taxonomy" id="1287681"/>
    <lineage>
        <taxon>Eukaryota</taxon>
        <taxon>Fungi</taxon>
        <taxon>Dikarya</taxon>
        <taxon>Ascomycota</taxon>
        <taxon>Pezizomycotina</taxon>
        <taxon>Sordariomycetes</taxon>
        <taxon>Xylariomycetidae</taxon>
        <taxon>Xylariales</taxon>
        <taxon>Diatrypaceae</taxon>
        <taxon>Eutypa</taxon>
    </lineage>
</organism>
<dbReference type="Proteomes" id="UP000012174">
    <property type="component" value="Unassembled WGS sequence"/>
</dbReference>
<evidence type="ECO:0000313" key="3">
    <source>
        <dbReference type="Proteomes" id="UP000012174"/>
    </source>
</evidence>
<feature type="compositionally biased region" description="Polar residues" evidence="1">
    <location>
        <begin position="36"/>
        <end position="58"/>
    </location>
</feature>
<evidence type="ECO:0000313" key="2">
    <source>
        <dbReference type="EMBL" id="EMR61554.1"/>
    </source>
</evidence>
<dbReference type="EMBL" id="KB707585">
    <property type="protein sequence ID" value="EMR61554.1"/>
    <property type="molecule type" value="Genomic_DNA"/>
</dbReference>
<dbReference type="KEGG" id="ela:UCREL1_11521"/>
<evidence type="ECO:0000256" key="1">
    <source>
        <dbReference type="SAM" id="MobiDB-lite"/>
    </source>
</evidence>
<dbReference type="HOGENOM" id="CLU_1378125_0_0_1"/>
<gene>
    <name evidence="2" type="ORF">UCREL1_11521</name>
</gene>
<sequence length="198" mass="21209">MTSAALAIVAPSTMRWSALQLRLQTRRLTTRSSSSKAGTSRTLPSPRIATSRSTTTGATYVPPPTLPMFDTVTVPPRRSRGCRRPALAAPWRRLSSAATESTLREPTSRITGTRRPAAVSIATPTLCWLRCTSAAGLFPSAAASASTRAFRIGYWWRAMETALMTNGSGGEDGGLPREHLVQPLPQIVEPGEVHLVGV</sequence>
<dbReference type="AlphaFoldDB" id="M7S651"/>